<evidence type="ECO:0000256" key="2">
    <source>
        <dbReference type="SAM" id="Phobius"/>
    </source>
</evidence>
<dbReference type="PANTHER" id="PTHR30469">
    <property type="entry name" value="MULTIDRUG RESISTANCE PROTEIN MDTA"/>
    <property type="match status" value="1"/>
</dbReference>
<evidence type="ECO:0000259" key="4">
    <source>
        <dbReference type="Pfam" id="PF25917"/>
    </source>
</evidence>
<dbReference type="NCBIfam" id="TIGR01730">
    <property type="entry name" value="RND_mfp"/>
    <property type="match status" value="1"/>
</dbReference>
<dbReference type="Pfam" id="PF25876">
    <property type="entry name" value="HH_MFP_RND"/>
    <property type="match status" value="1"/>
</dbReference>
<evidence type="ECO:0000259" key="3">
    <source>
        <dbReference type="Pfam" id="PF25876"/>
    </source>
</evidence>
<dbReference type="Gene3D" id="2.40.30.170">
    <property type="match status" value="1"/>
</dbReference>
<reference evidence="5" key="1">
    <citation type="submission" date="2018-05" db="EMBL/GenBank/DDBJ databases">
        <authorList>
            <person name="Lanie J.A."/>
            <person name="Ng W.-L."/>
            <person name="Kazmierczak K.M."/>
            <person name="Andrzejewski T.M."/>
            <person name="Davidsen T.M."/>
            <person name="Wayne K.J."/>
            <person name="Tettelin H."/>
            <person name="Glass J.I."/>
            <person name="Rusch D."/>
            <person name="Podicherti R."/>
            <person name="Tsui H.-C.T."/>
            <person name="Winkler M.E."/>
        </authorList>
    </citation>
    <scope>NUCLEOTIDE SEQUENCE</scope>
</reference>
<proteinExistence type="predicted"/>
<name>A0A381R2U1_9ZZZZ</name>
<dbReference type="Pfam" id="PF25917">
    <property type="entry name" value="BSH_RND"/>
    <property type="match status" value="1"/>
</dbReference>
<dbReference type="EMBL" id="UINC01001571">
    <property type="protein sequence ID" value="SUZ83893.1"/>
    <property type="molecule type" value="Genomic_DNA"/>
</dbReference>
<accession>A0A381R2U1</accession>
<keyword evidence="2" id="KW-1133">Transmembrane helix</keyword>
<evidence type="ECO:0000313" key="5">
    <source>
        <dbReference type="EMBL" id="SUZ83893.1"/>
    </source>
</evidence>
<dbReference type="AlphaFoldDB" id="A0A381R2U1"/>
<feature type="transmembrane region" description="Helical" evidence="2">
    <location>
        <begin position="6"/>
        <end position="23"/>
    </location>
</feature>
<feature type="domain" description="Multidrug resistance protein MdtA-like alpha-helical hairpin" evidence="3">
    <location>
        <begin position="102"/>
        <end position="157"/>
    </location>
</feature>
<dbReference type="SUPFAM" id="SSF111369">
    <property type="entry name" value="HlyD-like secretion proteins"/>
    <property type="match status" value="1"/>
</dbReference>
<dbReference type="PANTHER" id="PTHR30469:SF33">
    <property type="entry name" value="SLR1207 PROTEIN"/>
    <property type="match status" value="1"/>
</dbReference>
<dbReference type="Gene3D" id="1.10.287.470">
    <property type="entry name" value="Helix hairpin bin"/>
    <property type="match status" value="1"/>
</dbReference>
<keyword evidence="2" id="KW-0812">Transmembrane</keyword>
<feature type="domain" description="Multidrug resistance protein MdtA-like barrel-sandwich hybrid" evidence="4">
    <location>
        <begin position="58"/>
        <end position="199"/>
    </location>
</feature>
<feature type="coiled-coil region" evidence="1">
    <location>
        <begin position="98"/>
        <end position="163"/>
    </location>
</feature>
<dbReference type="Gene3D" id="2.40.50.100">
    <property type="match status" value="1"/>
</dbReference>
<dbReference type="InterPro" id="IPR058625">
    <property type="entry name" value="MdtA-like_BSH"/>
</dbReference>
<protein>
    <submittedName>
        <fullName evidence="5">Uncharacterized protein</fullName>
    </submittedName>
</protein>
<dbReference type="GO" id="GO:1990281">
    <property type="term" value="C:efflux pump complex"/>
    <property type="evidence" value="ECO:0007669"/>
    <property type="project" value="TreeGrafter"/>
</dbReference>
<sequence>MKLKNIGFIVLILGFLFAMAYFIRTNSKSVEEYDTTSPFISKIEKTAVVTGKVIPEDEVEIKPQLNGIIENILVEEGDVLNEGDLIARIKVVPDEASVYRVQSQVNNLKLAVNNAERDFQRSTDLYAKQIISQQDFDNAELSYNQAKENLSAAQNDLEIIKKGSVSGSRTANTNIRATVSGTILEIPVKLGDQVIQSNNFSAGTTVAVIADLNKMIFEGKVDEAEVGKLYNGQGLLVNMAAIPGEEFDAILKFVAPKGTEEQGAVQFKIEAYVTLNESVFVRAGYSANASLIIDRKDDVMVISEALLQFDRRTQAAYVEVETGNQKFERKDIQIGLSDGINVEVLSGLNLDSKIKIWNKTEPIKIEAEESAFDEFRDD</sequence>
<evidence type="ECO:0000256" key="1">
    <source>
        <dbReference type="SAM" id="Coils"/>
    </source>
</evidence>
<dbReference type="Gene3D" id="6.20.50.140">
    <property type="match status" value="1"/>
</dbReference>
<dbReference type="InterPro" id="IPR058624">
    <property type="entry name" value="MdtA-like_HH"/>
</dbReference>
<dbReference type="GO" id="GO:0015562">
    <property type="term" value="F:efflux transmembrane transporter activity"/>
    <property type="evidence" value="ECO:0007669"/>
    <property type="project" value="TreeGrafter"/>
</dbReference>
<gene>
    <name evidence="5" type="ORF">METZ01_LOCUS36747</name>
</gene>
<organism evidence="5">
    <name type="scientific">marine metagenome</name>
    <dbReference type="NCBI Taxonomy" id="408172"/>
    <lineage>
        <taxon>unclassified sequences</taxon>
        <taxon>metagenomes</taxon>
        <taxon>ecological metagenomes</taxon>
    </lineage>
</organism>
<keyword evidence="1" id="KW-0175">Coiled coil</keyword>
<dbReference type="InterPro" id="IPR006143">
    <property type="entry name" value="RND_pump_MFP"/>
</dbReference>
<keyword evidence="2" id="KW-0472">Membrane</keyword>